<proteinExistence type="predicted"/>
<dbReference type="EMBL" id="CP000916">
    <property type="protein sequence ID" value="ACM22892.1"/>
    <property type="molecule type" value="Genomic_DNA"/>
</dbReference>
<accession>B9K7F9</accession>
<keyword evidence="1" id="KW-1133">Transmembrane helix</keyword>
<dbReference type="AlphaFoldDB" id="B9K7F9"/>
<evidence type="ECO:0000313" key="2">
    <source>
        <dbReference type="EMBL" id="ACM22892.1"/>
    </source>
</evidence>
<keyword evidence="1" id="KW-0472">Membrane</keyword>
<dbReference type="HOGENOM" id="CLU_3048952_0_0_0"/>
<evidence type="ECO:0000313" key="3">
    <source>
        <dbReference type="Proteomes" id="UP000000445"/>
    </source>
</evidence>
<dbReference type="KEGG" id="tna:CTN_0716"/>
<name>B9K7F9_THENN</name>
<feature type="transmembrane region" description="Helical" evidence="1">
    <location>
        <begin position="35"/>
        <end position="51"/>
    </location>
</feature>
<feature type="transmembrane region" description="Helical" evidence="1">
    <location>
        <begin position="12"/>
        <end position="29"/>
    </location>
</feature>
<keyword evidence="3" id="KW-1185">Reference proteome</keyword>
<dbReference type="Proteomes" id="UP000000445">
    <property type="component" value="Chromosome"/>
</dbReference>
<evidence type="ECO:0000256" key="1">
    <source>
        <dbReference type="SAM" id="Phobius"/>
    </source>
</evidence>
<organism evidence="2 3">
    <name type="scientific">Thermotoga neapolitana (strain ATCC 49049 / DSM 4359 / NBRC 107923 / NS-E)</name>
    <dbReference type="NCBI Taxonomy" id="309803"/>
    <lineage>
        <taxon>Bacteria</taxon>
        <taxon>Thermotogati</taxon>
        <taxon>Thermotogota</taxon>
        <taxon>Thermotogae</taxon>
        <taxon>Thermotogales</taxon>
        <taxon>Thermotogaceae</taxon>
        <taxon>Thermotoga</taxon>
    </lineage>
</organism>
<reference evidence="2 3" key="1">
    <citation type="journal article" date="2009" name="Biosci. Biotechnol. Biochem.">
        <title>WeGAS: a web-based microbial genome annotation system.</title>
        <authorList>
            <person name="Lee D."/>
            <person name="Seo H."/>
            <person name="Park C."/>
            <person name="Park K."/>
        </authorList>
    </citation>
    <scope>NUCLEOTIDE SEQUENCE [LARGE SCALE GENOMIC DNA]</scope>
    <source>
        <strain evidence="3">ATCC 49049 / DSM 4359 / NBRC 107923 / NS-E</strain>
    </source>
</reference>
<gene>
    <name evidence="2" type="ordered locus">CTN_0716</name>
</gene>
<keyword evidence="1" id="KW-0812">Transmembrane</keyword>
<sequence>MKSFYLPKRNMNLYLVMKAGVGISGFYLPKRNMNSIQFYLFEGVGAVFIFLRGI</sequence>
<protein>
    <submittedName>
        <fullName evidence="2">Hypothetical Membrane Spanning Protein</fullName>
    </submittedName>
</protein>